<organism evidence="1">
    <name type="scientific">freshwater metagenome</name>
    <dbReference type="NCBI Taxonomy" id="449393"/>
    <lineage>
        <taxon>unclassified sequences</taxon>
        <taxon>metagenomes</taxon>
        <taxon>ecological metagenomes</taxon>
    </lineage>
</organism>
<dbReference type="InterPro" id="IPR043777">
    <property type="entry name" value="DUF5719"/>
</dbReference>
<name>A0A6J5ZEC5_9ZZZZ</name>
<dbReference type="EMBL" id="CAESAF010000088">
    <property type="protein sequence ID" value="CAB4339417.1"/>
    <property type="molecule type" value="Genomic_DNA"/>
</dbReference>
<sequence>MRFQRPTLILTSAIAVVLAANGLNVGLSKNEYSTNFPAVVCPPTPANMTTTISLASAKTPLRRTGSKSPSFVPSQTLRYTQVKAPVIVESQGSTPVVWQIRKGVWAGATICSSLQNEQWFVGGTADVTSKGKVLIVNSGLSSADVDLQIWNEIGSQPTKPITLAANSYRELGLDALAPGSREIVIRALTRSGRVTSYLLDERGRGLKALGGDIVNFSAKATKDIYIPAVPHTVRKVSNKSVELPHILRLLVPGEIDARVTVKVISTDGSFIPAGFENKLVKAGSVVSLRLNPNLPNSKFGLHISSDEPLVASVYSPTNANKKTDFIWSTSVPELSQISMATSGLSPQLVFIGGAISVDIELSLDKGKRKTVKVRGEEIATFKIPDGVRSIKFVKVGKGIYGAGLITTKSGYGYFPLAPGSVLTKSSVPLSNIRVLTP</sequence>
<dbReference type="AlphaFoldDB" id="A0A6J5ZEC5"/>
<dbReference type="Pfam" id="PF18986">
    <property type="entry name" value="DUF5719"/>
    <property type="match status" value="1"/>
</dbReference>
<protein>
    <submittedName>
        <fullName evidence="1">Unannotated protein</fullName>
    </submittedName>
</protein>
<proteinExistence type="predicted"/>
<reference evidence="1" key="1">
    <citation type="submission" date="2020-05" db="EMBL/GenBank/DDBJ databases">
        <authorList>
            <person name="Chiriac C."/>
            <person name="Salcher M."/>
            <person name="Ghai R."/>
            <person name="Kavagutti S V."/>
        </authorList>
    </citation>
    <scope>NUCLEOTIDE SEQUENCE</scope>
</reference>
<gene>
    <name evidence="1" type="ORF">UFOPK3574_00802</name>
</gene>
<accession>A0A6J5ZEC5</accession>
<evidence type="ECO:0000313" key="1">
    <source>
        <dbReference type="EMBL" id="CAB4339417.1"/>
    </source>
</evidence>